<evidence type="ECO:0000313" key="3">
    <source>
        <dbReference type="EMBL" id="RAM35944.1"/>
    </source>
</evidence>
<dbReference type="InterPro" id="IPR037523">
    <property type="entry name" value="VOC_core"/>
</dbReference>
<sequence>MGGVVHFEIPADDQDRARNFYNQALGWRIDPMPEMDYNVVITTPMDEKTGRPTEPGAINGGMMAREGELTTPVITVDVEDIDATLRTVEQLGGSVVKPKETIPGMGHYAYFKDTEGNILGLWENLPADAGGASG</sequence>
<reference evidence="3 4" key="1">
    <citation type="submission" date="2018-04" db="EMBL/GenBank/DDBJ databases">
        <title>Bacteria isolated from cave deposits of Manipur.</title>
        <authorList>
            <person name="Sahoo D."/>
            <person name="Sarangthem I."/>
            <person name="Nandeibam J."/>
        </authorList>
    </citation>
    <scope>NUCLEOTIDE SEQUENCE [LARGE SCALE GENOMIC DNA]</scope>
    <source>
        <strain evidence="4">mrc11</strain>
    </source>
</reference>
<feature type="domain" description="VOC" evidence="2">
    <location>
        <begin position="3"/>
        <end position="124"/>
    </location>
</feature>
<dbReference type="Gene3D" id="3.10.180.10">
    <property type="entry name" value="2,3-Dihydroxybiphenyl 1,2-Dioxygenase, domain 1"/>
    <property type="match status" value="1"/>
</dbReference>
<organism evidence="3 4">
    <name type="scientific">Arthrobacter globiformis</name>
    <dbReference type="NCBI Taxonomy" id="1665"/>
    <lineage>
        <taxon>Bacteria</taxon>
        <taxon>Bacillati</taxon>
        <taxon>Actinomycetota</taxon>
        <taxon>Actinomycetes</taxon>
        <taxon>Micrococcales</taxon>
        <taxon>Micrococcaceae</taxon>
        <taxon>Arthrobacter</taxon>
    </lineage>
</organism>
<dbReference type="PROSITE" id="PS51819">
    <property type="entry name" value="VOC"/>
    <property type="match status" value="1"/>
</dbReference>
<dbReference type="InterPro" id="IPR053863">
    <property type="entry name" value="Glyoxy/Ble-like_N"/>
</dbReference>
<dbReference type="SUPFAM" id="SSF54593">
    <property type="entry name" value="Glyoxalase/Bleomycin resistance protein/Dihydroxybiphenyl dioxygenase"/>
    <property type="match status" value="1"/>
</dbReference>
<comment type="caution">
    <text evidence="3">The sequence shown here is derived from an EMBL/GenBank/DDBJ whole genome shotgun (WGS) entry which is preliminary data.</text>
</comment>
<dbReference type="PANTHER" id="PTHR33993:SF2">
    <property type="entry name" value="VOC DOMAIN-CONTAINING PROTEIN"/>
    <property type="match status" value="1"/>
</dbReference>
<dbReference type="CDD" id="cd07247">
    <property type="entry name" value="SgaA_N_like"/>
    <property type="match status" value="1"/>
</dbReference>
<dbReference type="InterPro" id="IPR029068">
    <property type="entry name" value="Glyas_Bleomycin-R_OHBP_Dase"/>
</dbReference>
<dbReference type="Pfam" id="PF22677">
    <property type="entry name" value="Ble-like_N"/>
    <property type="match status" value="1"/>
</dbReference>
<proteinExistence type="predicted"/>
<dbReference type="Proteomes" id="UP000249166">
    <property type="component" value="Unassembled WGS sequence"/>
</dbReference>
<evidence type="ECO:0000259" key="2">
    <source>
        <dbReference type="PROSITE" id="PS51819"/>
    </source>
</evidence>
<feature type="region of interest" description="Disordered" evidence="1">
    <location>
        <begin position="44"/>
        <end position="65"/>
    </location>
</feature>
<evidence type="ECO:0000256" key="1">
    <source>
        <dbReference type="SAM" id="MobiDB-lite"/>
    </source>
</evidence>
<accession>A0A328HCQ4</accession>
<protein>
    <submittedName>
        <fullName evidence="3">VOC family protein</fullName>
    </submittedName>
</protein>
<evidence type="ECO:0000313" key="4">
    <source>
        <dbReference type="Proteomes" id="UP000249166"/>
    </source>
</evidence>
<dbReference type="PANTHER" id="PTHR33993">
    <property type="entry name" value="GLYOXALASE-RELATED"/>
    <property type="match status" value="1"/>
</dbReference>
<gene>
    <name evidence="3" type="ORF">DBZ45_17480</name>
</gene>
<dbReference type="EMBL" id="QLNP01000098">
    <property type="protein sequence ID" value="RAM35944.1"/>
    <property type="molecule type" value="Genomic_DNA"/>
</dbReference>
<name>A0A328HCQ4_ARTGO</name>
<dbReference type="AlphaFoldDB" id="A0A328HCQ4"/>
<dbReference type="InterPro" id="IPR052164">
    <property type="entry name" value="Anthracycline_SecMetBiosynth"/>
</dbReference>
<dbReference type="RefSeq" id="WP_102973882.1">
    <property type="nucleotide sequence ID" value="NZ_JAUSXI010000001.1"/>
</dbReference>
<dbReference type="OrthoDB" id="9793039at2"/>